<gene>
    <name evidence="4" type="ORF">PHY01_14220</name>
</gene>
<dbReference type="Gene3D" id="3.40.50.2000">
    <property type="entry name" value="Glycogen Phosphorylase B"/>
    <property type="match status" value="2"/>
</dbReference>
<name>A0A4Y3WMN9_9PSEU</name>
<organism evidence="4 5">
    <name type="scientific">Pseudonocardia hydrocarbonoxydans</name>
    <dbReference type="NCBI Taxonomy" id="76726"/>
    <lineage>
        <taxon>Bacteria</taxon>
        <taxon>Bacillati</taxon>
        <taxon>Actinomycetota</taxon>
        <taxon>Actinomycetes</taxon>
        <taxon>Pseudonocardiales</taxon>
        <taxon>Pseudonocardiaceae</taxon>
        <taxon>Pseudonocardia</taxon>
    </lineage>
</organism>
<protein>
    <submittedName>
        <fullName evidence="4">Glycosyl transferase</fullName>
    </submittedName>
</protein>
<dbReference type="RefSeq" id="WP_141277732.1">
    <property type="nucleotide sequence ID" value="NZ_BAAARZ010000048.1"/>
</dbReference>
<sequence>MRVLQIIDQFPFGGAERLLATLNGVAPQAGLDMTVASLAPYTVEKTASLPLLQAAGLAPTFIGVRKLLDPTAMPKLVSAIRGSGCDVVHAHLGTSATLVPLAARLAGVPCFSTLHHLPRREPELRRLVKSRLCIRSAERGAGLIFVSQAAHDAAARVHGPARSSWTVLHNGVDLSAFAPVDDRGPAVLPPDLGVPDGVPVVSVVAALRAPKGHEVALRAWDEVRRRVPGAVLLIVGDGEHRAALEAAAGDGVVFAGSREDVPTILRASALALLPSLTEALPTAVIEAAAAGIATVATTVGGTPEIVDDGRTGLLVAPGDPVALGDAVVELLLDPERRARYGSAARRLAADRFDLRRWAQRLAAMYEGAIDARPDRDRVPRAPDQKEST</sequence>
<dbReference type="GO" id="GO:1901137">
    <property type="term" value="P:carbohydrate derivative biosynthetic process"/>
    <property type="evidence" value="ECO:0007669"/>
    <property type="project" value="UniProtKB-ARBA"/>
</dbReference>
<dbReference type="Pfam" id="PF13439">
    <property type="entry name" value="Glyco_transf_4"/>
    <property type="match status" value="1"/>
</dbReference>
<comment type="caution">
    <text evidence="4">The sequence shown here is derived from an EMBL/GenBank/DDBJ whole genome shotgun (WGS) entry which is preliminary data.</text>
</comment>
<dbReference type="InterPro" id="IPR050194">
    <property type="entry name" value="Glycosyltransferase_grp1"/>
</dbReference>
<dbReference type="Proteomes" id="UP000320338">
    <property type="component" value="Unassembled WGS sequence"/>
</dbReference>
<evidence type="ECO:0000313" key="4">
    <source>
        <dbReference type="EMBL" id="GEC19139.1"/>
    </source>
</evidence>
<dbReference type="InterPro" id="IPR028098">
    <property type="entry name" value="Glyco_trans_4-like_N"/>
</dbReference>
<evidence type="ECO:0000256" key="2">
    <source>
        <dbReference type="ARBA" id="ARBA00022679"/>
    </source>
</evidence>
<keyword evidence="5" id="KW-1185">Reference proteome</keyword>
<dbReference type="GO" id="GO:0016758">
    <property type="term" value="F:hexosyltransferase activity"/>
    <property type="evidence" value="ECO:0007669"/>
    <property type="project" value="TreeGrafter"/>
</dbReference>
<accession>A0A4Y3WMN9</accession>
<dbReference type="SUPFAM" id="SSF53756">
    <property type="entry name" value="UDP-Glycosyltransferase/glycogen phosphorylase"/>
    <property type="match status" value="1"/>
</dbReference>
<keyword evidence="1" id="KW-0328">Glycosyltransferase</keyword>
<dbReference type="OrthoDB" id="3632147at2"/>
<dbReference type="PANTHER" id="PTHR45947">
    <property type="entry name" value="SULFOQUINOVOSYL TRANSFERASE SQD2"/>
    <property type="match status" value="1"/>
</dbReference>
<evidence type="ECO:0000313" key="5">
    <source>
        <dbReference type="Proteomes" id="UP000320338"/>
    </source>
</evidence>
<keyword evidence="2 4" id="KW-0808">Transferase</keyword>
<dbReference type="EMBL" id="BJNG01000014">
    <property type="protein sequence ID" value="GEC19139.1"/>
    <property type="molecule type" value="Genomic_DNA"/>
</dbReference>
<proteinExistence type="predicted"/>
<evidence type="ECO:0000256" key="1">
    <source>
        <dbReference type="ARBA" id="ARBA00022676"/>
    </source>
</evidence>
<feature type="domain" description="Glycosyltransferase subfamily 4-like N-terminal" evidence="3">
    <location>
        <begin position="12"/>
        <end position="175"/>
    </location>
</feature>
<dbReference type="AlphaFoldDB" id="A0A4Y3WMN9"/>
<dbReference type="Pfam" id="PF13692">
    <property type="entry name" value="Glyco_trans_1_4"/>
    <property type="match status" value="1"/>
</dbReference>
<dbReference type="PANTHER" id="PTHR45947:SF3">
    <property type="entry name" value="SULFOQUINOVOSYL TRANSFERASE SQD2"/>
    <property type="match status" value="1"/>
</dbReference>
<reference evidence="4 5" key="1">
    <citation type="submission" date="2019-06" db="EMBL/GenBank/DDBJ databases">
        <title>Whole genome shotgun sequence of Pseudonocardia hydrocarbonoxydans NBRC 14498.</title>
        <authorList>
            <person name="Hosoyama A."/>
            <person name="Uohara A."/>
            <person name="Ohji S."/>
            <person name="Ichikawa N."/>
        </authorList>
    </citation>
    <scope>NUCLEOTIDE SEQUENCE [LARGE SCALE GENOMIC DNA]</scope>
    <source>
        <strain evidence="4 5">NBRC 14498</strain>
    </source>
</reference>
<evidence type="ECO:0000259" key="3">
    <source>
        <dbReference type="Pfam" id="PF13439"/>
    </source>
</evidence>